<dbReference type="EMBL" id="JAAGAX010000003">
    <property type="protein sequence ID" value="KAF2320637.1"/>
    <property type="molecule type" value="Genomic_DNA"/>
</dbReference>
<evidence type="ECO:0000259" key="14">
    <source>
        <dbReference type="Pfam" id="PF11721"/>
    </source>
</evidence>
<dbReference type="PANTHER" id="PTHR48006">
    <property type="entry name" value="LEUCINE-RICH REPEAT-CONTAINING PROTEIN DDB_G0281931-RELATED"/>
    <property type="match status" value="1"/>
</dbReference>
<keyword evidence="16" id="KW-1185">Reference proteome</keyword>
<evidence type="ECO:0000256" key="11">
    <source>
        <dbReference type="ARBA" id="ARBA00047899"/>
    </source>
</evidence>
<keyword evidence="9" id="KW-0675">Receptor</keyword>
<evidence type="ECO:0000256" key="9">
    <source>
        <dbReference type="ARBA" id="ARBA00023170"/>
    </source>
</evidence>
<keyword evidence="5" id="KW-0808">Transferase</keyword>
<comment type="catalytic activity">
    <reaction evidence="11">
        <text>L-threonyl-[protein] + ATP = O-phospho-L-threonyl-[protein] + ADP + H(+)</text>
        <dbReference type="Rhea" id="RHEA:46608"/>
        <dbReference type="Rhea" id="RHEA-COMP:11060"/>
        <dbReference type="Rhea" id="RHEA-COMP:11605"/>
        <dbReference type="ChEBI" id="CHEBI:15378"/>
        <dbReference type="ChEBI" id="CHEBI:30013"/>
        <dbReference type="ChEBI" id="CHEBI:30616"/>
        <dbReference type="ChEBI" id="CHEBI:61977"/>
        <dbReference type="ChEBI" id="CHEBI:456216"/>
        <dbReference type="EC" id="2.7.11.1"/>
    </reaction>
</comment>
<evidence type="ECO:0000256" key="12">
    <source>
        <dbReference type="ARBA" id="ARBA00048679"/>
    </source>
</evidence>
<dbReference type="GO" id="GO:0004674">
    <property type="term" value="F:protein serine/threonine kinase activity"/>
    <property type="evidence" value="ECO:0007669"/>
    <property type="project" value="UniProtKB-KW"/>
</dbReference>
<evidence type="ECO:0000259" key="13">
    <source>
        <dbReference type="Pfam" id="PF07714"/>
    </source>
</evidence>
<dbReference type="SUPFAM" id="SSF52058">
    <property type="entry name" value="L domain-like"/>
    <property type="match status" value="1"/>
</dbReference>
<evidence type="ECO:0000256" key="2">
    <source>
        <dbReference type="ARBA" id="ARBA00012513"/>
    </source>
</evidence>
<keyword evidence="3" id="KW-0418">Kinase</keyword>
<evidence type="ECO:0000256" key="10">
    <source>
        <dbReference type="ARBA" id="ARBA00023180"/>
    </source>
</evidence>
<evidence type="ECO:0000256" key="8">
    <source>
        <dbReference type="ARBA" id="ARBA00022840"/>
    </source>
</evidence>
<dbReference type="EC" id="2.7.11.1" evidence="2"/>
<evidence type="ECO:0000256" key="6">
    <source>
        <dbReference type="ARBA" id="ARBA00022729"/>
    </source>
</evidence>
<evidence type="ECO:0000256" key="3">
    <source>
        <dbReference type="ARBA" id="ARBA00022527"/>
    </source>
</evidence>
<dbReference type="AlphaFoldDB" id="A0A6A6N5D7"/>
<dbReference type="Gene3D" id="3.80.10.10">
    <property type="entry name" value="Ribonuclease Inhibitor"/>
    <property type="match status" value="1"/>
</dbReference>
<dbReference type="InterPro" id="IPR051824">
    <property type="entry name" value="LRR_Rcpt-Like_S/T_Kinase"/>
</dbReference>
<proteinExistence type="predicted"/>
<name>A0A6A6N5D7_HEVBR</name>
<gene>
    <name evidence="15" type="ORF">GH714_029314</name>
</gene>
<dbReference type="InterPro" id="IPR001611">
    <property type="entry name" value="Leu-rich_rpt"/>
</dbReference>
<dbReference type="GO" id="GO:0005524">
    <property type="term" value="F:ATP binding"/>
    <property type="evidence" value="ECO:0007669"/>
    <property type="project" value="UniProtKB-KW"/>
</dbReference>
<organism evidence="15 16">
    <name type="scientific">Hevea brasiliensis</name>
    <name type="common">Para rubber tree</name>
    <name type="synonym">Siphonia brasiliensis</name>
    <dbReference type="NCBI Taxonomy" id="3981"/>
    <lineage>
        <taxon>Eukaryota</taxon>
        <taxon>Viridiplantae</taxon>
        <taxon>Streptophyta</taxon>
        <taxon>Embryophyta</taxon>
        <taxon>Tracheophyta</taxon>
        <taxon>Spermatophyta</taxon>
        <taxon>Magnoliopsida</taxon>
        <taxon>eudicotyledons</taxon>
        <taxon>Gunneridae</taxon>
        <taxon>Pentapetalae</taxon>
        <taxon>rosids</taxon>
        <taxon>fabids</taxon>
        <taxon>Malpighiales</taxon>
        <taxon>Euphorbiaceae</taxon>
        <taxon>Crotonoideae</taxon>
        <taxon>Micrandreae</taxon>
        <taxon>Hevea</taxon>
    </lineage>
</organism>
<keyword evidence="10" id="KW-0325">Glycoprotein</keyword>
<accession>A0A6A6N5D7</accession>
<dbReference type="GO" id="GO:0016020">
    <property type="term" value="C:membrane"/>
    <property type="evidence" value="ECO:0007669"/>
    <property type="project" value="UniProtKB-SubCell"/>
</dbReference>
<dbReference type="SUPFAM" id="SSF56112">
    <property type="entry name" value="Protein kinase-like (PK-like)"/>
    <property type="match status" value="1"/>
</dbReference>
<dbReference type="InterPro" id="IPR032675">
    <property type="entry name" value="LRR_dom_sf"/>
</dbReference>
<dbReference type="PANTHER" id="PTHR48006:SF48">
    <property type="entry name" value="PROTEIN KINASE DOMAIN-CONTAINING PROTEIN"/>
    <property type="match status" value="1"/>
</dbReference>
<evidence type="ECO:0000313" key="15">
    <source>
        <dbReference type="EMBL" id="KAF2320637.1"/>
    </source>
</evidence>
<keyword evidence="3" id="KW-0723">Serine/threonine-protein kinase</keyword>
<keyword evidence="4" id="KW-0597">Phosphoprotein</keyword>
<dbReference type="Gene3D" id="3.30.200.20">
    <property type="entry name" value="Phosphorylase Kinase, domain 1"/>
    <property type="match status" value="1"/>
</dbReference>
<sequence>MGKGLWGYLSQNNLSGNLPPELGSLSRLHLSISDLRNSSVSFPNRANITQMEYLTLRNCSIAGQIPPYIFYLPSLKQLDLSFNNLIGGLPDTIKSKNLHMMFLARNMLSGPIPSWISSLDKADLSYNNFTNSSSNITKTKLDGLKINVRTILDLKDKHCQGKEYNNLFINCGGEKIPVEEIDYDGDNARSNFNVDHDGKWAYACSGGFLDYLSNYVNRMSLSYYGFCMRKGNYTVKLHFIENTFAMDDDDYSKLKERIFDVYIQAELPDEIKLAVKKISPDINQQEKNELKSEIFSLKSLRHENVVQLLDGYCDKKGLYLLIYEYMDNGSYIRPCSAWVLHTKKRILDLVDKKLSNYDRKQAITALNLAITCINHSATLRPTMSEVVGVLSEEITLDQISKANTS</sequence>
<evidence type="ECO:0000256" key="7">
    <source>
        <dbReference type="ARBA" id="ARBA00022741"/>
    </source>
</evidence>
<dbReference type="InterPro" id="IPR011009">
    <property type="entry name" value="Kinase-like_dom_sf"/>
</dbReference>
<evidence type="ECO:0000256" key="5">
    <source>
        <dbReference type="ARBA" id="ARBA00022679"/>
    </source>
</evidence>
<dbReference type="InterPro" id="IPR001245">
    <property type="entry name" value="Ser-Thr/Tyr_kinase_cat_dom"/>
</dbReference>
<feature type="domain" description="Malectin" evidence="14">
    <location>
        <begin position="167"/>
        <end position="267"/>
    </location>
</feature>
<dbReference type="Proteomes" id="UP000467840">
    <property type="component" value="Chromosome 10"/>
</dbReference>
<reference evidence="15 16" key="1">
    <citation type="journal article" date="2020" name="Mol. Plant">
        <title>The Chromosome-Based Rubber Tree Genome Provides New Insights into Spurge Genome Evolution and Rubber Biosynthesis.</title>
        <authorList>
            <person name="Liu J."/>
            <person name="Shi C."/>
            <person name="Shi C.C."/>
            <person name="Li W."/>
            <person name="Zhang Q.J."/>
            <person name="Zhang Y."/>
            <person name="Li K."/>
            <person name="Lu H.F."/>
            <person name="Shi C."/>
            <person name="Zhu S.T."/>
            <person name="Xiao Z.Y."/>
            <person name="Nan H."/>
            <person name="Yue Y."/>
            <person name="Zhu X.G."/>
            <person name="Wu Y."/>
            <person name="Hong X.N."/>
            <person name="Fan G.Y."/>
            <person name="Tong Y."/>
            <person name="Zhang D."/>
            <person name="Mao C.L."/>
            <person name="Liu Y.L."/>
            <person name="Hao S.J."/>
            <person name="Liu W.Q."/>
            <person name="Lv M.Q."/>
            <person name="Zhang H.B."/>
            <person name="Liu Y."/>
            <person name="Hu-Tang G.R."/>
            <person name="Wang J.P."/>
            <person name="Wang J.H."/>
            <person name="Sun Y.H."/>
            <person name="Ni S.B."/>
            <person name="Chen W.B."/>
            <person name="Zhang X.C."/>
            <person name="Jiao Y.N."/>
            <person name="Eichler E.E."/>
            <person name="Li G.H."/>
            <person name="Liu X."/>
            <person name="Gao L.Z."/>
        </authorList>
    </citation>
    <scope>NUCLEOTIDE SEQUENCE [LARGE SCALE GENOMIC DNA]</scope>
    <source>
        <strain evidence="16">cv. GT1</strain>
        <tissue evidence="15">Leaf</tissue>
    </source>
</reference>
<evidence type="ECO:0000256" key="4">
    <source>
        <dbReference type="ARBA" id="ARBA00022553"/>
    </source>
</evidence>
<evidence type="ECO:0000313" key="16">
    <source>
        <dbReference type="Proteomes" id="UP000467840"/>
    </source>
</evidence>
<dbReference type="Pfam" id="PF07714">
    <property type="entry name" value="PK_Tyr_Ser-Thr"/>
    <property type="match status" value="1"/>
</dbReference>
<keyword evidence="7" id="KW-0547">Nucleotide-binding</keyword>
<comment type="subcellular location">
    <subcellularLocation>
        <location evidence="1">Membrane</location>
        <topology evidence="1">Single-pass type I membrane protein</topology>
    </subcellularLocation>
</comment>
<dbReference type="Gene3D" id="2.60.120.430">
    <property type="entry name" value="Galactose-binding lectin"/>
    <property type="match status" value="1"/>
</dbReference>
<keyword evidence="8" id="KW-0067">ATP-binding</keyword>
<protein>
    <recommendedName>
        <fullName evidence="2">non-specific serine/threonine protein kinase</fullName>
        <ecNumber evidence="2">2.7.11.1</ecNumber>
    </recommendedName>
</protein>
<comment type="catalytic activity">
    <reaction evidence="12">
        <text>L-seryl-[protein] + ATP = O-phospho-L-seryl-[protein] + ADP + H(+)</text>
        <dbReference type="Rhea" id="RHEA:17989"/>
        <dbReference type="Rhea" id="RHEA-COMP:9863"/>
        <dbReference type="Rhea" id="RHEA-COMP:11604"/>
        <dbReference type="ChEBI" id="CHEBI:15378"/>
        <dbReference type="ChEBI" id="CHEBI:29999"/>
        <dbReference type="ChEBI" id="CHEBI:30616"/>
        <dbReference type="ChEBI" id="CHEBI:83421"/>
        <dbReference type="ChEBI" id="CHEBI:456216"/>
        <dbReference type="EC" id="2.7.11.1"/>
    </reaction>
</comment>
<keyword evidence="6" id="KW-0732">Signal</keyword>
<dbReference type="Pfam" id="PF11721">
    <property type="entry name" value="Malectin"/>
    <property type="match status" value="1"/>
</dbReference>
<feature type="domain" description="Serine-threonine/tyrosine-protein kinase catalytic" evidence="13">
    <location>
        <begin position="268"/>
        <end position="330"/>
    </location>
</feature>
<dbReference type="InterPro" id="IPR021720">
    <property type="entry name" value="Malectin_dom"/>
</dbReference>
<comment type="caution">
    <text evidence="15">The sequence shown here is derived from an EMBL/GenBank/DDBJ whole genome shotgun (WGS) entry which is preliminary data.</text>
</comment>
<dbReference type="Pfam" id="PF00560">
    <property type="entry name" value="LRR_1"/>
    <property type="match status" value="1"/>
</dbReference>
<evidence type="ECO:0000256" key="1">
    <source>
        <dbReference type="ARBA" id="ARBA00004479"/>
    </source>
</evidence>